<accession>A0A430RFY6</accession>
<protein>
    <submittedName>
        <fullName evidence="1">Uncharacterized protein</fullName>
    </submittedName>
</protein>
<name>A0A430RFY6_THESC</name>
<dbReference type="AlphaFoldDB" id="A0A430RFY6"/>
<organism evidence="1 2">
    <name type="scientific">Thermus scotoductus</name>
    <dbReference type="NCBI Taxonomy" id="37636"/>
    <lineage>
        <taxon>Bacteria</taxon>
        <taxon>Thermotogati</taxon>
        <taxon>Deinococcota</taxon>
        <taxon>Deinococci</taxon>
        <taxon>Thermales</taxon>
        <taxon>Thermaceae</taxon>
        <taxon>Thermus</taxon>
    </lineage>
</organism>
<evidence type="ECO:0000313" key="1">
    <source>
        <dbReference type="EMBL" id="RTH06835.1"/>
    </source>
</evidence>
<dbReference type="Proteomes" id="UP000286734">
    <property type="component" value="Unassembled WGS sequence"/>
</dbReference>
<evidence type="ECO:0000313" key="2">
    <source>
        <dbReference type="Proteomes" id="UP000286734"/>
    </source>
</evidence>
<sequence>MDALAAFSWLLPGETERTVPLRDRAVAQPTLALLVPPTFGYEVGNVLWVATWRNRPRAGRGARGL</sequence>
<proteinExistence type="predicted"/>
<gene>
    <name evidence="1" type="ORF">CSW47_02785</name>
</gene>
<dbReference type="EMBL" id="PELP01000056">
    <property type="protein sequence ID" value="RTH06835.1"/>
    <property type="molecule type" value="Genomic_DNA"/>
</dbReference>
<reference evidence="1 2" key="1">
    <citation type="journal article" date="2019" name="Extremophiles">
        <title>Biogeography of thermophiles and predominance of Thermus scotoductus in domestic water heaters.</title>
        <authorList>
            <person name="Wilpiszeski R.L."/>
            <person name="Zhang Z."/>
            <person name="House C.H."/>
        </authorList>
    </citation>
    <scope>NUCLEOTIDE SEQUENCE [LARGE SCALE GENOMIC DNA]</scope>
    <source>
        <strain evidence="1 2">34_S34</strain>
    </source>
</reference>
<comment type="caution">
    <text evidence="1">The sequence shown here is derived from an EMBL/GenBank/DDBJ whole genome shotgun (WGS) entry which is preliminary data.</text>
</comment>